<dbReference type="GeneID" id="80894633"/>
<evidence type="ECO:0000313" key="1">
    <source>
        <dbReference type="EMBL" id="KAJ4165864.1"/>
    </source>
</evidence>
<proteinExistence type="predicted"/>
<sequence>MALVSALSLPVAPLSLRYLESAWLSALGTGILLPSARRSYSCGYLDLGLPTLTIPSVPLSLAPWPGSCARPSFCPALHCLRLLVPLDHSTSRS</sequence>
<accession>A0A9W8UU77</accession>
<name>A0A9W8UU77_AKAMU</name>
<evidence type="ECO:0000313" key="2">
    <source>
        <dbReference type="Proteomes" id="UP001144673"/>
    </source>
</evidence>
<comment type="caution">
    <text evidence="1">The sequence shown here is derived from an EMBL/GenBank/DDBJ whole genome shotgun (WGS) entry which is preliminary data.</text>
</comment>
<keyword evidence="2" id="KW-1185">Reference proteome</keyword>
<dbReference type="Proteomes" id="UP001144673">
    <property type="component" value="Chromosome 1"/>
</dbReference>
<protein>
    <submittedName>
        <fullName evidence="1">Uncharacterized protein</fullName>
    </submittedName>
</protein>
<reference evidence="1" key="1">
    <citation type="journal article" date="2023" name="Access Microbiol">
        <title>De-novo genome assembly for Akanthomyces muscarius, a biocontrol agent of insect agricultural pests.</title>
        <authorList>
            <person name="Erdos Z."/>
            <person name="Studholme D.J."/>
            <person name="Raymond B."/>
            <person name="Sharma M."/>
        </authorList>
    </citation>
    <scope>NUCLEOTIDE SEQUENCE</scope>
    <source>
        <strain evidence="1">Ve6</strain>
    </source>
</reference>
<dbReference type="RefSeq" id="XP_056060779.1">
    <property type="nucleotide sequence ID" value="XM_056192571.1"/>
</dbReference>
<dbReference type="EMBL" id="JAJHUN010000001">
    <property type="protein sequence ID" value="KAJ4165864.1"/>
    <property type="molecule type" value="Genomic_DNA"/>
</dbReference>
<dbReference type="KEGG" id="amus:LMH87_007474"/>
<organism evidence="1 2">
    <name type="scientific">Akanthomyces muscarius</name>
    <name type="common">Entomopathogenic fungus</name>
    <name type="synonym">Lecanicillium muscarium</name>
    <dbReference type="NCBI Taxonomy" id="2231603"/>
    <lineage>
        <taxon>Eukaryota</taxon>
        <taxon>Fungi</taxon>
        <taxon>Dikarya</taxon>
        <taxon>Ascomycota</taxon>
        <taxon>Pezizomycotina</taxon>
        <taxon>Sordariomycetes</taxon>
        <taxon>Hypocreomycetidae</taxon>
        <taxon>Hypocreales</taxon>
        <taxon>Cordycipitaceae</taxon>
        <taxon>Akanthomyces</taxon>
    </lineage>
</organism>
<gene>
    <name evidence="1" type="ORF">LMH87_007474</name>
</gene>
<dbReference type="AlphaFoldDB" id="A0A9W8UU77"/>